<gene>
    <name evidence="3" type="ORF">Celaphus_00004465</name>
</gene>
<proteinExistence type="predicted"/>
<dbReference type="InterPro" id="IPR001909">
    <property type="entry name" value="KRAB"/>
</dbReference>
<keyword evidence="4" id="KW-1185">Reference proteome</keyword>
<feature type="compositionally biased region" description="Gly residues" evidence="1">
    <location>
        <begin position="23"/>
        <end position="35"/>
    </location>
</feature>
<dbReference type="Proteomes" id="UP000242450">
    <property type="component" value="Chromosome 4"/>
</dbReference>
<feature type="domain" description="KRAB" evidence="2">
    <location>
        <begin position="1"/>
        <end position="76"/>
    </location>
</feature>
<feature type="region of interest" description="Disordered" evidence="1">
    <location>
        <begin position="1"/>
        <end position="48"/>
    </location>
</feature>
<dbReference type="GO" id="GO:0006355">
    <property type="term" value="P:regulation of DNA-templated transcription"/>
    <property type="evidence" value="ECO:0007669"/>
    <property type="project" value="InterPro"/>
</dbReference>
<evidence type="ECO:0000256" key="1">
    <source>
        <dbReference type="SAM" id="MobiDB-lite"/>
    </source>
</evidence>
<dbReference type="AlphaFoldDB" id="A0A212DE18"/>
<sequence>MFPQPFPGSRERQSASRSAPRGILGGDVAGLGSLGGFPEPGTPGGLSISKPNMISLLEQGKEPWMVEREMSDGQHADWESWYEIKALSPKWYTDEEEISQGVITKRLTSYSLECSSFREAWKYEAEFEQHQGNQERHFRQVATLKEISAVKRDNEYNHSERNILLKSVLLTQQRVPPVEQASNTHERL</sequence>
<name>A0A212DE18_CEREH</name>
<dbReference type="PROSITE" id="PS50805">
    <property type="entry name" value="KRAB"/>
    <property type="match status" value="1"/>
</dbReference>
<dbReference type="EMBL" id="MKHE01000004">
    <property type="protein sequence ID" value="OWK16493.1"/>
    <property type="molecule type" value="Genomic_DNA"/>
</dbReference>
<protein>
    <submittedName>
        <fullName evidence="3">ZNF527</fullName>
    </submittedName>
</protein>
<dbReference type="OrthoDB" id="427030at2759"/>
<comment type="caution">
    <text evidence="3">The sequence shown here is derived from an EMBL/GenBank/DDBJ whole genome shotgun (WGS) entry which is preliminary data.</text>
</comment>
<organism evidence="3 4">
    <name type="scientific">Cervus elaphus hippelaphus</name>
    <name type="common">European red deer</name>
    <dbReference type="NCBI Taxonomy" id="46360"/>
    <lineage>
        <taxon>Eukaryota</taxon>
        <taxon>Metazoa</taxon>
        <taxon>Chordata</taxon>
        <taxon>Craniata</taxon>
        <taxon>Vertebrata</taxon>
        <taxon>Euteleostomi</taxon>
        <taxon>Mammalia</taxon>
        <taxon>Eutheria</taxon>
        <taxon>Laurasiatheria</taxon>
        <taxon>Artiodactyla</taxon>
        <taxon>Ruminantia</taxon>
        <taxon>Pecora</taxon>
        <taxon>Cervidae</taxon>
        <taxon>Cervinae</taxon>
        <taxon>Cervus</taxon>
    </lineage>
</organism>
<evidence type="ECO:0000313" key="3">
    <source>
        <dbReference type="EMBL" id="OWK16493.1"/>
    </source>
</evidence>
<accession>A0A212DE18</accession>
<evidence type="ECO:0000313" key="4">
    <source>
        <dbReference type="Proteomes" id="UP000242450"/>
    </source>
</evidence>
<reference evidence="3 4" key="1">
    <citation type="journal article" date="2018" name="Mol. Genet. Genomics">
        <title>The red deer Cervus elaphus genome CerEla1.0: sequencing, annotating, genes, and chromosomes.</title>
        <authorList>
            <person name="Bana N.A."/>
            <person name="Nyiri A."/>
            <person name="Nagy J."/>
            <person name="Frank K."/>
            <person name="Nagy T."/>
            <person name="Steger V."/>
            <person name="Schiller M."/>
            <person name="Lakatos P."/>
            <person name="Sugar L."/>
            <person name="Horn P."/>
            <person name="Barta E."/>
            <person name="Orosz L."/>
        </authorList>
    </citation>
    <scope>NUCLEOTIDE SEQUENCE [LARGE SCALE GENOMIC DNA]</scope>
    <source>
        <strain evidence="3">Hungarian</strain>
    </source>
</reference>
<evidence type="ECO:0000259" key="2">
    <source>
        <dbReference type="PROSITE" id="PS50805"/>
    </source>
</evidence>